<name>A0A0F9EA47_9ZZZZ</name>
<dbReference type="EMBL" id="LAZR01025747">
    <property type="protein sequence ID" value="KKL70928.1"/>
    <property type="molecule type" value="Genomic_DNA"/>
</dbReference>
<feature type="transmembrane region" description="Helical" evidence="1">
    <location>
        <begin position="21"/>
        <end position="40"/>
    </location>
</feature>
<gene>
    <name evidence="2" type="ORF">LCGC14_2100030</name>
</gene>
<sequence length="76" mass="8738">MWIFNKIKQAWIWIKRRSKKFWLVITGIIIAPVLAVTLNGEDLIKTPSLTINGQQVEFSYTDDNTDEDLIISTTKG</sequence>
<keyword evidence="1" id="KW-0812">Transmembrane</keyword>
<evidence type="ECO:0000256" key="1">
    <source>
        <dbReference type="SAM" id="Phobius"/>
    </source>
</evidence>
<keyword evidence="1" id="KW-1133">Transmembrane helix</keyword>
<proteinExistence type="predicted"/>
<evidence type="ECO:0000313" key="2">
    <source>
        <dbReference type="EMBL" id="KKL70928.1"/>
    </source>
</evidence>
<protein>
    <submittedName>
        <fullName evidence="2">Uncharacterized protein</fullName>
    </submittedName>
</protein>
<keyword evidence="1" id="KW-0472">Membrane</keyword>
<accession>A0A0F9EA47</accession>
<feature type="non-terminal residue" evidence="2">
    <location>
        <position position="76"/>
    </location>
</feature>
<reference evidence="2" key="1">
    <citation type="journal article" date="2015" name="Nature">
        <title>Complex archaea that bridge the gap between prokaryotes and eukaryotes.</title>
        <authorList>
            <person name="Spang A."/>
            <person name="Saw J.H."/>
            <person name="Jorgensen S.L."/>
            <person name="Zaremba-Niedzwiedzka K."/>
            <person name="Martijn J."/>
            <person name="Lind A.E."/>
            <person name="van Eijk R."/>
            <person name="Schleper C."/>
            <person name="Guy L."/>
            <person name="Ettema T.J."/>
        </authorList>
    </citation>
    <scope>NUCLEOTIDE SEQUENCE</scope>
</reference>
<dbReference type="AlphaFoldDB" id="A0A0F9EA47"/>
<comment type="caution">
    <text evidence="2">The sequence shown here is derived from an EMBL/GenBank/DDBJ whole genome shotgun (WGS) entry which is preliminary data.</text>
</comment>
<organism evidence="2">
    <name type="scientific">marine sediment metagenome</name>
    <dbReference type="NCBI Taxonomy" id="412755"/>
    <lineage>
        <taxon>unclassified sequences</taxon>
        <taxon>metagenomes</taxon>
        <taxon>ecological metagenomes</taxon>
    </lineage>
</organism>